<organism evidence="2 3">
    <name type="scientific">Prorocentrum cordatum</name>
    <dbReference type="NCBI Taxonomy" id="2364126"/>
    <lineage>
        <taxon>Eukaryota</taxon>
        <taxon>Sar</taxon>
        <taxon>Alveolata</taxon>
        <taxon>Dinophyceae</taxon>
        <taxon>Prorocentrales</taxon>
        <taxon>Prorocentraceae</taxon>
        <taxon>Prorocentrum</taxon>
    </lineage>
</organism>
<proteinExistence type="predicted"/>
<evidence type="ECO:0000256" key="1">
    <source>
        <dbReference type="SAM" id="MobiDB-lite"/>
    </source>
</evidence>
<reference evidence="2" key="1">
    <citation type="submission" date="2023-10" db="EMBL/GenBank/DDBJ databases">
        <authorList>
            <person name="Chen Y."/>
            <person name="Shah S."/>
            <person name="Dougan E. K."/>
            <person name="Thang M."/>
            <person name="Chan C."/>
        </authorList>
    </citation>
    <scope>NUCLEOTIDE SEQUENCE [LARGE SCALE GENOMIC DNA]</scope>
</reference>
<feature type="compositionally biased region" description="Low complexity" evidence="1">
    <location>
        <begin position="46"/>
        <end position="89"/>
    </location>
</feature>
<feature type="region of interest" description="Disordered" evidence="1">
    <location>
        <begin position="236"/>
        <end position="321"/>
    </location>
</feature>
<feature type="compositionally biased region" description="Basic and acidic residues" evidence="1">
    <location>
        <begin position="113"/>
        <end position="138"/>
    </location>
</feature>
<sequence length="321" mass="34741">MSLGLRRSASCPADEDPRSVASDTAGQPRVPAREFTPERRRREAFVEAAMMERYTAVATTRAPGGAPAGAGSPPAPRTPRAGAATAASPEQASSKPLSARPLKSSKQVGSVQERAEQARRQAQQQKDDEARAAKEKVCIFRKPAGQAMPAKATTRQEAGSRQEQDGADMLSVGSRHSVRSTASAGSVGVGGAGKSADRWEQKCKWQKCSSGGCWDCEWSESAKAYNYELARVRREVRDSSGSDALQEALQKGRDDARQQDQGRRMATTRVKLGRQREAERRKEDPFNWKLALELQKNSKWNIAPTGGGSNGNDEEDVPGDD</sequence>
<comment type="caution">
    <text evidence="2">The sequence shown here is derived from an EMBL/GenBank/DDBJ whole genome shotgun (WGS) entry which is preliminary data.</text>
</comment>
<feature type="compositionally biased region" description="Basic and acidic residues" evidence="1">
    <location>
        <begin position="274"/>
        <end position="286"/>
    </location>
</feature>
<feature type="compositionally biased region" description="Basic and acidic residues" evidence="1">
    <location>
        <begin position="250"/>
        <end position="263"/>
    </location>
</feature>
<evidence type="ECO:0000313" key="3">
    <source>
        <dbReference type="Proteomes" id="UP001189429"/>
    </source>
</evidence>
<gene>
    <name evidence="2" type="ORF">PCOR1329_LOCUS72182</name>
</gene>
<evidence type="ECO:0000313" key="2">
    <source>
        <dbReference type="EMBL" id="CAK0892557.1"/>
    </source>
</evidence>
<feature type="region of interest" description="Disordered" evidence="1">
    <location>
        <begin position="1"/>
        <end position="196"/>
    </location>
</feature>
<feature type="compositionally biased region" description="Basic and acidic residues" evidence="1">
    <location>
        <begin position="31"/>
        <end position="45"/>
    </location>
</feature>
<keyword evidence="3" id="KW-1185">Reference proteome</keyword>
<dbReference type="EMBL" id="CAUYUJ010019627">
    <property type="protein sequence ID" value="CAK0892557.1"/>
    <property type="molecule type" value="Genomic_DNA"/>
</dbReference>
<accession>A0ABN9WZZ5</accession>
<name>A0ABN9WZZ5_9DINO</name>
<protein>
    <submittedName>
        <fullName evidence="2">Uncharacterized protein</fullName>
    </submittedName>
</protein>
<dbReference type="Proteomes" id="UP001189429">
    <property type="component" value="Unassembled WGS sequence"/>
</dbReference>
<feature type="compositionally biased region" description="Acidic residues" evidence="1">
    <location>
        <begin position="312"/>
        <end position="321"/>
    </location>
</feature>